<feature type="region of interest" description="Disordered" evidence="1">
    <location>
        <begin position="251"/>
        <end position="276"/>
    </location>
</feature>
<dbReference type="EMBL" id="JAINDJ010000003">
    <property type="protein sequence ID" value="KAG9454751.1"/>
    <property type="molecule type" value="Genomic_DNA"/>
</dbReference>
<proteinExistence type="predicted"/>
<dbReference type="PANTHER" id="PTHR23334">
    <property type="entry name" value="CCAAT/ENHANCER BINDING PROTEIN"/>
    <property type="match status" value="1"/>
</dbReference>
<dbReference type="GO" id="GO:0000981">
    <property type="term" value="F:DNA-binding transcription factor activity, RNA polymerase II-specific"/>
    <property type="evidence" value="ECO:0007669"/>
    <property type="project" value="TreeGrafter"/>
</dbReference>
<keyword evidence="4" id="KW-1185">Reference proteome</keyword>
<evidence type="ECO:0000259" key="2">
    <source>
        <dbReference type="SMART" id="SM00338"/>
    </source>
</evidence>
<evidence type="ECO:0000256" key="1">
    <source>
        <dbReference type="SAM" id="MobiDB-lite"/>
    </source>
</evidence>
<dbReference type="InterPro" id="IPR004827">
    <property type="entry name" value="bZIP"/>
</dbReference>
<feature type="region of interest" description="Disordered" evidence="1">
    <location>
        <begin position="66"/>
        <end position="92"/>
    </location>
</feature>
<evidence type="ECO:0000313" key="3">
    <source>
        <dbReference type="EMBL" id="KAG9454751.1"/>
    </source>
</evidence>
<comment type="caution">
    <text evidence="3">The sequence shown here is derived from an EMBL/GenBank/DDBJ whole genome shotgun (WGS) entry which is preliminary data.</text>
</comment>
<evidence type="ECO:0000313" key="4">
    <source>
        <dbReference type="Proteomes" id="UP000825729"/>
    </source>
</evidence>
<gene>
    <name evidence="3" type="ORF">H6P81_007655</name>
</gene>
<feature type="compositionally biased region" description="Polar residues" evidence="1">
    <location>
        <begin position="260"/>
        <end position="276"/>
    </location>
</feature>
<feature type="domain" description="BZIP" evidence="2">
    <location>
        <begin position="78"/>
        <end position="145"/>
    </location>
</feature>
<dbReference type="SUPFAM" id="SSF57959">
    <property type="entry name" value="Leucine zipper domain"/>
    <property type="match status" value="1"/>
</dbReference>
<organism evidence="3 4">
    <name type="scientific">Aristolochia fimbriata</name>
    <name type="common">White veined hardy Dutchman's pipe vine</name>
    <dbReference type="NCBI Taxonomy" id="158543"/>
    <lineage>
        <taxon>Eukaryota</taxon>
        <taxon>Viridiplantae</taxon>
        <taxon>Streptophyta</taxon>
        <taxon>Embryophyta</taxon>
        <taxon>Tracheophyta</taxon>
        <taxon>Spermatophyta</taxon>
        <taxon>Magnoliopsida</taxon>
        <taxon>Magnoliidae</taxon>
        <taxon>Piperales</taxon>
        <taxon>Aristolochiaceae</taxon>
        <taxon>Aristolochia</taxon>
    </lineage>
</organism>
<dbReference type="InterPro" id="IPR031106">
    <property type="entry name" value="C/EBP"/>
</dbReference>
<dbReference type="CDD" id="cd14686">
    <property type="entry name" value="bZIP"/>
    <property type="match status" value="1"/>
</dbReference>
<dbReference type="InterPro" id="IPR046347">
    <property type="entry name" value="bZIP_sf"/>
</dbReference>
<dbReference type="SMART" id="SM00338">
    <property type="entry name" value="BRLZ"/>
    <property type="match status" value="1"/>
</dbReference>
<feature type="compositionally biased region" description="Basic residues" evidence="1">
    <location>
        <begin position="75"/>
        <end position="88"/>
    </location>
</feature>
<dbReference type="GO" id="GO:0000978">
    <property type="term" value="F:RNA polymerase II cis-regulatory region sequence-specific DNA binding"/>
    <property type="evidence" value="ECO:0007669"/>
    <property type="project" value="TreeGrafter"/>
</dbReference>
<dbReference type="PANTHER" id="PTHR23334:SF20">
    <property type="entry name" value="BASIC LEUCINE ZIPPER 24"/>
    <property type="match status" value="1"/>
</dbReference>
<dbReference type="Gene3D" id="1.20.5.170">
    <property type="match status" value="1"/>
</dbReference>
<sequence>MEDGEEELSEQFVMSSSSFLEQIPTGNLLDELMKTTRTCTHTHTCNPPGPSAAHTHTCYHTHTQVIPNAEEKGSNSKKHSISKSRKPLGNREAVRKYREKKKAHTAYLEEEVKKLHLLNQQLLRKLQGQALLEAEIMRLRTLLLDLRGKIDSELGVFPFQKQCSSLGLKEGDCGVACETDVPCLQQNIGSSLEGVCGNKEISGWEGNCEPTILNCRGDLNGDVGGLMETNETHLEHFMSNSIDVVGGLISSTSKPERQRPATTNIVGGLVSSSSKT</sequence>
<reference evidence="3 4" key="1">
    <citation type="submission" date="2021-07" db="EMBL/GenBank/DDBJ databases">
        <title>The Aristolochia fimbriata genome: insights into angiosperm evolution, floral development and chemical biosynthesis.</title>
        <authorList>
            <person name="Jiao Y."/>
        </authorList>
    </citation>
    <scope>NUCLEOTIDE SEQUENCE [LARGE SCALE GENOMIC DNA]</scope>
    <source>
        <strain evidence="3">IBCAS-2021</strain>
        <tissue evidence="3">Leaf</tissue>
    </source>
</reference>
<dbReference type="GO" id="GO:0006351">
    <property type="term" value="P:DNA-templated transcription"/>
    <property type="evidence" value="ECO:0007669"/>
    <property type="project" value="InterPro"/>
</dbReference>
<accession>A0AAV7F3P8</accession>
<protein>
    <recommendedName>
        <fullName evidence="2">BZIP domain-containing protein</fullName>
    </recommendedName>
</protein>
<dbReference type="Pfam" id="PF07716">
    <property type="entry name" value="bZIP_2"/>
    <property type="match status" value="1"/>
</dbReference>
<name>A0AAV7F3P8_ARIFI</name>
<dbReference type="Proteomes" id="UP000825729">
    <property type="component" value="Unassembled WGS sequence"/>
</dbReference>
<dbReference type="AlphaFoldDB" id="A0AAV7F3P8"/>